<comment type="subcellular location">
    <subcellularLocation>
        <location evidence="1 11">Cytoplasm</location>
        <location evidence="1 11">Cytoskeleton</location>
    </subcellularLocation>
</comment>
<dbReference type="InterPro" id="IPR022780">
    <property type="entry name" value="Dynein_light_int_chain"/>
</dbReference>
<evidence type="ECO:0000256" key="3">
    <source>
        <dbReference type="ARBA" id="ARBA00022448"/>
    </source>
</evidence>
<keyword evidence="10 11" id="KW-0206">Cytoskeleton</keyword>
<feature type="region of interest" description="Disordered" evidence="12">
    <location>
        <begin position="189"/>
        <end position="212"/>
    </location>
</feature>
<dbReference type="EMBL" id="CAXLJM020000004">
    <property type="protein sequence ID" value="CAL8070175.1"/>
    <property type="molecule type" value="Genomic_DNA"/>
</dbReference>
<evidence type="ECO:0000256" key="4">
    <source>
        <dbReference type="ARBA" id="ARBA00022490"/>
    </source>
</evidence>
<dbReference type="PANTHER" id="PTHR12688:SF0">
    <property type="entry name" value="DYNEIN LIGHT INTERMEDIATE CHAIN"/>
    <property type="match status" value="1"/>
</dbReference>
<evidence type="ECO:0000256" key="9">
    <source>
        <dbReference type="ARBA" id="ARBA00023175"/>
    </source>
</evidence>
<gene>
    <name evidence="13" type="ORF">ODALV1_LOCUS1113</name>
</gene>
<feature type="region of interest" description="Disordered" evidence="12">
    <location>
        <begin position="1"/>
        <end position="20"/>
    </location>
</feature>
<evidence type="ECO:0000313" key="13">
    <source>
        <dbReference type="EMBL" id="CAL8070175.1"/>
    </source>
</evidence>
<feature type="region of interest" description="Disordered" evidence="12">
    <location>
        <begin position="432"/>
        <end position="454"/>
    </location>
</feature>
<keyword evidence="7 11" id="KW-0067">ATP-binding</keyword>
<evidence type="ECO:0000256" key="2">
    <source>
        <dbReference type="ARBA" id="ARBA00006831"/>
    </source>
</evidence>
<keyword evidence="9 11" id="KW-0505">Motor protein</keyword>
<dbReference type="InterPro" id="IPR027417">
    <property type="entry name" value="P-loop_NTPase"/>
</dbReference>
<comment type="caution">
    <text evidence="13">The sequence shown here is derived from an EMBL/GenBank/DDBJ whole genome shotgun (WGS) entry which is preliminary data.</text>
</comment>
<dbReference type="Gene3D" id="3.40.50.300">
    <property type="entry name" value="P-loop containing nucleotide triphosphate hydrolases"/>
    <property type="match status" value="1"/>
</dbReference>
<keyword evidence="14" id="KW-1185">Reference proteome</keyword>
<evidence type="ECO:0000256" key="6">
    <source>
        <dbReference type="ARBA" id="ARBA00022741"/>
    </source>
</evidence>
<evidence type="ECO:0000256" key="7">
    <source>
        <dbReference type="ARBA" id="ARBA00022840"/>
    </source>
</evidence>
<feature type="region of interest" description="Disordered" evidence="12">
    <location>
        <begin position="375"/>
        <end position="420"/>
    </location>
</feature>
<sequence>MGSASDMMMSSSSSSLAKMGKATSTDEADNVWSSILSEVRSNASVKLPSGKSIVVLGDNESGKTTLVAKLQGIEDPKKGCGLEYAYVEIRDEYRDDSTQLGVWVLDGNPSHNHLLRFALTEKSFSNNLIMLTVSMASPWSIIDQLQFWAGILHDHIDSLNLSPDTIKEFREKCVRRWLDYVEPGDELDNIVSGKQTSSNNPRNSKNLEEEPILPHNTLTRNTGLDIVVVVTKTDHISTLERENDYVDEHFDFIQFHVRQFCIQYGAALFYTSVKEDKNCDLLYKYLVHRIYGLPFRTPALIVEKDAVFIPAGWDNEKKMAILQENMTNIKPEDFYNEIIAKPVVTRKAVNREVEVEVEDEQSFLERQLTLLQQQAANPKDARLSPNLNISKGSTPGDKRSSLGLPSTLNTTPKKGDSTSSERVLANFFNSLLSKKTGGSPSAPNSLNDASRSDAAAELDSLISKKKLNSLNSSDC</sequence>
<dbReference type="CDD" id="cd00267">
    <property type="entry name" value="ABC_ATPase"/>
    <property type="match status" value="1"/>
</dbReference>
<evidence type="ECO:0000256" key="8">
    <source>
        <dbReference type="ARBA" id="ARBA00023017"/>
    </source>
</evidence>
<feature type="compositionally biased region" description="Polar residues" evidence="12">
    <location>
        <begin position="192"/>
        <end position="204"/>
    </location>
</feature>
<feature type="compositionally biased region" description="Low complexity" evidence="12">
    <location>
        <begin position="1"/>
        <end position="15"/>
    </location>
</feature>
<accession>A0ABP1PNR0</accession>
<name>A0ABP1PNR0_9HEXA</name>
<evidence type="ECO:0000256" key="1">
    <source>
        <dbReference type="ARBA" id="ARBA00004245"/>
    </source>
</evidence>
<comment type="function">
    <text evidence="11">Acts as one of several non-catalytic accessory components of the cytoplasmic dynein 1 complex that are thought to be involved in linking dynein to cargos and to adapter proteins that regulate dynein function. Cytoplasmic dynein 1 acts as a motor for the intracellular retrograde motility of vesicles and organelles along microtubules. May play a role in binding dynein to membranous organelles or chromosomes.</text>
</comment>
<comment type="similarity">
    <text evidence="2 11">Belongs to the dynein light intermediate chain family.</text>
</comment>
<keyword evidence="4 11" id="KW-0963">Cytoplasm</keyword>
<keyword evidence="3 11" id="KW-0813">Transport</keyword>
<keyword evidence="5 11" id="KW-0493">Microtubule</keyword>
<reference evidence="13 14" key="1">
    <citation type="submission" date="2024-08" db="EMBL/GenBank/DDBJ databases">
        <authorList>
            <person name="Cucini C."/>
            <person name="Frati F."/>
        </authorList>
    </citation>
    <scope>NUCLEOTIDE SEQUENCE [LARGE SCALE GENOMIC DNA]</scope>
</reference>
<dbReference type="Proteomes" id="UP001642540">
    <property type="component" value="Unassembled WGS sequence"/>
</dbReference>
<dbReference type="InterPro" id="IPR008467">
    <property type="entry name" value="Dynein1_light_intermed_chain"/>
</dbReference>
<evidence type="ECO:0000256" key="11">
    <source>
        <dbReference type="RuleBase" id="RU366047"/>
    </source>
</evidence>
<keyword evidence="6 11" id="KW-0547">Nucleotide-binding</keyword>
<feature type="compositionally biased region" description="Polar residues" evidence="12">
    <location>
        <begin position="403"/>
        <end position="420"/>
    </location>
</feature>
<protein>
    <recommendedName>
        <fullName evidence="11">Dynein light intermediate chain</fullName>
    </recommendedName>
</protein>
<evidence type="ECO:0000256" key="10">
    <source>
        <dbReference type="ARBA" id="ARBA00023212"/>
    </source>
</evidence>
<keyword evidence="8 11" id="KW-0243">Dynein</keyword>
<evidence type="ECO:0000256" key="12">
    <source>
        <dbReference type="SAM" id="MobiDB-lite"/>
    </source>
</evidence>
<comment type="subunit">
    <text evidence="11">Homodimer. The cytoplasmic dynein 1 complex consists of two catalytic heavy chains (HCs) and a number of non-catalytic subunits presented by intermediate chains (ICs).</text>
</comment>
<evidence type="ECO:0000256" key="5">
    <source>
        <dbReference type="ARBA" id="ARBA00022701"/>
    </source>
</evidence>
<dbReference type="SUPFAM" id="SSF52540">
    <property type="entry name" value="P-loop containing nucleoside triphosphate hydrolases"/>
    <property type="match status" value="1"/>
</dbReference>
<proteinExistence type="inferred from homology"/>
<evidence type="ECO:0000313" key="14">
    <source>
        <dbReference type="Proteomes" id="UP001642540"/>
    </source>
</evidence>
<dbReference type="PANTHER" id="PTHR12688">
    <property type="entry name" value="DYNEIN LIGHT INTERMEDIATE CHAIN"/>
    <property type="match status" value="1"/>
</dbReference>
<organism evidence="13 14">
    <name type="scientific">Orchesella dallaii</name>
    <dbReference type="NCBI Taxonomy" id="48710"/>
    <lineage>
        <taxon>Eukaryota</taxon>
        <taxon>Metazoa</taxon>
        <taxon>Ecdysozoa</taxon>
        <taxon>Arthropoda</taxon>
        <taxon>Hexapoda</taxon>
        <taxon>Collembola</taxon>
        <taxon>Entomobryomorpha</taxon>
        <taxon>Entomobryoidea</taxon>
        <taxon>Orchesellidae</taxon>
        <taxon>Orchesellinae</taxon>
        <taxon>Orchesella</taxon>
    </lineage>
</organism>
<dbReference type="Pfam" id="PF05783">
    <property type="entry name" value="DLIC"/>
    <property type="match status" value="1"/>
</dbReference>
<feature type="compositionally biased region" description="Polar residues" evidence="12">
    <location>
        <begin position="432"/>
        <end position="449"/>
    </location>
</feature>